<evidence type="ECO:0000256" key="1">
    <source>
        <dbReference type="SAM" id="MobiDB-lite"/>
    </source>
</evidence>
<dbReference type="GeneID" id="64627055"/>
<evidence type="ECO:0000313" key="2">
    <source>
        <dbReference type="EMBL" id="KAG1813980.1"/>
    </source>
</evidence>
<gene>
    <name evidence="2" type="ORF">BJ212DRAFT_1300851</name>
</gene>
<dbReference type="Proteomes" id="UP000807769">
    <property type="component" value="Unassembled WGS sequence"/>
</dbReference>
<accession>A0A9P7JBW3</accession>
<evidence type="ECO:0000313" key="3">
    <source>
        <dbReference type="Proteomes" id="UP000807769"/>
    </source>
</evidence>
<protein>
    <submittedName>
        <fullName evidence="2">Uncharacterized protein</fullName>
    </submittedName>
</protein>
<sequence length="496" mass="55103">MPCQAKHPKLFQLSPKAKDAMQLQNEYKRCSCVKLKLEQSIAEPPAKCHCVAAPEAGPSDSHVPVSNSPSVMEGPSDDTPNTAGPSNTQNSTAVPGPSDITLGHTPVQAVLSHQFSNISVTTEPPPVTCNVEVMTECSCINPTTSSNNAPAPSTCFTPPRDLPDDSKDLVTNVIGVHMSSFLDTVKWSSGFTTILPCIWKDGKNICQGDTDTVWCLSQLPESDPQSSLHIIHIHHHNWSSRPDKLHNLIVKTLHEGKCMVIRGVEKSQVAKLDVDYLENCGFSWFMHVTIHDVKVCTRDFTYPQVEGMIKEFILNLDDPNKIQFILDLPYTGMGIPEHSQLLNHGIVHGWNQTTAKYPIVNPVHPNNFLINGWALAHHLAILMNFHHDSDREHSLELMNIPIKPNKIKANWNIEVVTLEEGDMFNKKKSLQWSTTAPAITICNVIVKHFWTDIKTTVSVYVKGPDKTQGCQSLTHPGELIDRSELAICLKPFRKLL</sequence>
<feature type="region of interest" description="Disordered" evidence="1">
    <location>
        <begin position="54"/>
        <end position="103"/>
    </location>
</feature>
<name>A0A9P7JBW3_9AGAM</name>
<reference evidence="2" key="1">
    <citation type="journal article" date="2020" name="New Phytol.">
        <title>Comparative genomics reveals dynamic genome evolution in host specialist ectomycorrhizal fungi.</title>
        <authorList>
            <person name="Lofgren L.A."/>
            <person name="Nguyen N.H."/>
            <person name="Vilgalys R."/>
            <person name="Ruytinx J."/>
            <person name="Liao H.L."/>
            <person name="Branco S."/>
            <person name="Kuo A."/>
            <person name="LaButti K."/>
            <person name="Lipzen A."/>
            <person name="Andreopoulos W."/>
            <person name="Pangilinan J."/>
            <person name="Riley R."/>
            <person name="Hundley H."/>
            <person name="Na H."/>
            <person name="Barry K."/>
            <person name="Grigoriev I.V."/>
            <person name="Stajich J.E."/>
            <person name="Kennedy P.G."/>
        </authorList>
    </citation>
    <scope>NUCLEOTIDE SEQUENCE</scope>
    <source>
        <strain evidence="2">MN1</strain>
    </source>
</reference>
<comment type="caution">
    <text evidence="2">The sequence shown here is derived from an EMBL/GenBank/DDBJ whole genome shotgun (WGS) entry which is preliminary data.</text>
</comment>
<proteinExistence type="predicted"/>
<dbReference type="RefSeq" id="XP_041191616.1">
    <property type="nucleotide sequence ID" value="XM_041333038.1"/>
</dbReference>
<dbReference type="OrthoDB" id="2635829at2759"/>
<keyword evidence="3" id="KW-1185">Reference proteome</keyword>
<dbReference type="AlphaFoldDB" id="A0A9P7JBW3"/>
<feature type="compositionally biased region" description="Polar residues" evidence="1">
    <location>
        <begin position="78"/>
        <end position="93"/>
    </location>
</feature>
<organism evidence="2 3">
    <name type="scientific">Suillus subaureus</name>
    <dbReference type="NCBI Taxonomy" id="48587"/>
    <lineage>
        <taxon>Eukaryota</taxon>
        <taxon>Fungi</taxon>
        <taxon>Dikarya</taxon>
        <taxon>Basidiomycota</taxon>
        <taxon>Agaricomycotina</taxon>
        <taxon>Agaricomycetes</taxon>
        <taxon>Agaricomycetidae</taxon>
        <taxon>Boletales</taxon>
        <taxon>Suillineae</taxon>
        <taxon>Suillaceae</taxon>
        <taxon>Suillus</taxon>
    </lineage>
</organism>
<dbReference type="EMBL" id="JABBWG010000022">
    <property type="protein sequence ID" value="KAG1813980.1"/>
    <property type="molecule type" value="Genomic_DNA"/>
</dbReference>